<dbReference type="PROSITE" id="PS52016">
    <property type="entry name" value="TONB_DEPENDENT_REC_3"/>
    <property type="match status" value="1"/>
</dbReference>
<evidence type="ECO:0000256" key="5">
    <source>
        <dbReference type="ARBA" id="ARBA00023077"/>
    </source>
</evidence>
<dbReference type="SUPFAM" id="SSF49464">
    <property type="entry name" value="Carboxypeptidase regulatory domain-like"/>
    <property type="match status" value="1"/>
</dbReference>
<comment type="subcellular location">
    <subcellularLocation>
        <location evidence="1 8">Cell outer membrane</location>
        <topology evidence="1 8">Multi-pass membrane protein</topology>
    </subcellularLocation>
</comment>
<dbReference type="Pfam" id="PF13715">
    <property type="entry name" value="CarbopepD_reg_2"/>
    <property type="match status" value="1"/>
</dbReference>
<dbReference type="STRING" id="927665.HMPREF1535_00074"/>
<keyword evidence="6 8" id="KW-0472">Membrane</keyword>
<evidence type="ECO:0000256" key="3">
    <source>
        <dbReference type="ARBA" id="ARBA00022452"/>
    </source>
</evidence>
<dbReference type="InterPro" id="IPR037066">
    <property type="entry name" value="Plug_dom_sf"/>
</dbReference>
<dbReference type="FunFam" id="2.60.40.1120:FF:000003">
    <property type="entry name" value="Outer membrane protein Omp121"/>
    <property type="match status" value="1"/>
</dbReference>
<dbReference type="HOGENOM" id="CLU_004317_0_2_10"/>
<dbReference type="GO" id="GO:0009279">
    <property type="term" value="C:cell outer membrane"/>
    <property type="evidence" value="ECO:0007669"/>
    <property type="project" value="UniProtKB-SubCell"/>
</dbReference>
<evidence type="ECO:0000256" key="6">
    <source>
        <dbReference type="ARBA" id="ARBA00023136"/>
    </source>
</evidence>
<name>A0A0F5JQU9_9BACT</name>
<dbReference type="Pfam" id="PF07715">
    <property type="entry name" value="Plug"/>
    <property type="match status" value="1"/>
</dbReference>
<keyword evidence="2 8" id="KW-0813">Transport</keyword>
<dbReference type="InterPro" id="IPR039426">
    <property type="entry name" value="TonB-dep_rcpt-like"/>
</dbReference>
<dbReference type="InterPro" id="IPR036942">
    <property type="entry name" value="Beta-barrel_TonB_sf"/>
</dbReference>
<keyword evidence="4 8" id="KW-0812">Transmembrane</keyword>
<dbReference type="InterPro" id="IPR023997">
    <property type="entry name" value="TonB-dep_OMP_SusC/RagA_CS"/>
</dbReference>
<dbReference type="Pfam" id="PF00593">
    <property type="entry name" value="TonB_dep_Rec_b-barrel"/>
    <property type="match status" value="1"/>
</dbReference>
<feature type="domain" description="TonB-dependent receptor plug" evidence="11">
    <location>
        <begin position="129"/>
        <end position="231"/>
    </location>
</feature>
<evidence type="ECO:0000313" key="12">
    <source>
        <dbReference type="EMBL" id="KKB59802.1"/>
    </source>
</evidence>
<feature type="domain" description="TonB-dependent receptor-like beta-barrel" evidence="10">
    <location>
        <begin position="450"/>
        <end position="858"/>
    </location>
</feature>
<dbReference type="RefSeq" id="WP_046144973.1">
    <property type="nucleotide sequence ID" value="NZ_KQ033912.1"/>
</dbReference>
<evidence type="ECO:0000256" key="7">
    <source>
        <dbReference type="ARBA" id="ARBA00023237"/>
    </source>
</evidence>
<dbReference type="Proteomes" id="UP000033047">
    <property type="component" value="Unassembled WGS sequence"/>
</dbReference>
<dbReference type="AlphaFoldDB" id="A0A0F5JQU9"/>
<reference evidence="12 13" key="1">
    <citation type="submission" date="2013-04" db="EMBL/GenBank/DDBJ databases">
        <title>The Genome Sequence of Parabacteroides goldsteinii DSM 19448.</title>
        <authorList>
            <consortium name="The Broad Institute Genomics Platform"/>
            <person name="Earl A."/>
            <person name="Ward D."/>
            <person name="Feldgarden M."/>
            <person name="Gevers D."/>
            <person name="Martens E."/>
            <person name="Sakamoto M."/>
            <person name="Benno Y."/>
            <person name="Song Y."/>
            <person name="Liu C."/>
            <person name="Lee J."/>
            <person name="Bolanos M."/>
            <person name="Vaisanen M.L."/>
            <person name="Finegold S.M."/>
            <person name="Walker B."/>
            <person name="Young S."/>
            <person name="Zeng Q."/>
            <person name="Gargeya S."/>
            <person name="Fitzgerald M."/>
            <person name="Haas B."/>
            <person name="Abouelleil A."/>
            <person name="Allen A.W."/>
            <person name="Alvarado L."/>
            <person name="Arachchi H.M."/>
            <person name="Berlin A.M."/>
            <person name="Chapman S.B."/>
            <person name="Gainer-Dewar J."/>
            <person name="Goldberg J."/>
            <person name="Griggs A."/>
            <person name="Gujja S."/>
            <person name="Hansen M."/>
            <person name="Howarth C."/>
            <person name="Imamovic A."/>
            <person name="Ireland A."/>
            <person name="Larimer J."/>
            <person name="McCowan C."/>
            <person name="Murphy C."/>
            <person name="Pearson M."/>
            <person name="Poon T.W."/>
            <person name="Priest M."/>
            <person name="Roberts A."/>
            <person name="Saif S."/>
            <person name="Shea T."/>
            <person name="Sisk P."/>
            <person name="Sykes S."/>
            <person name="Wortman J."/>
            <person name="Nusbaum C."/>
            <person name="Birren B."/>
        </authorList>
    </citation>
    <scope>NUCLEOTIDE SEQUENCE [LARGE SCALE GENOMIC DNA]</scope>
    <source>
        <strain evidence="12 13">DSM 19448</strain>
    </source>
</reference>
<keyword evidence="5 9" id="KW-0798">TonB box</keyword>
<evidence type="ECO:0000256" key="4">
    <source>
        <dbReference type="ARBA" id="ARBA00022692"/>
    </source>
</evidence>
<sequence>MRKLDGFKCLFIVLLTIFGTISSVVAQQSSLQTEMEISGIVKDATGEPVLGAAIIVKNTTIGTTTDLNGKFTLRVPKKSQLDVSFIGMTTAEVKVTDKTFYEIILKDESFALDEVVAIGYGTQSRATVTSGVVSVKKGELLSSVSASPLNNLQGKVAGLDIRQTTGQPGAQPVVLIRGGSTDPSKDTPLFVIDGVLRDNMNGINQEDIESMEVLKDAASAAIYGAKAANGIILITTKQGSSKDGKATINASYRLGIERIRTHYPFSNAEDYLYASRLAGARGINDANVTGRLEGGAYPYSTGNINYKNGSLTGYGYSRFTTEYMDDLVNNMGQSYVDDLLGNQGYQTMKDPYSGKTLIFKDNNYQKDVLFQTGLTHNYDVNASGGNDRANYYVSLGYIDAEGMVLGTGYDRFSLTANGNYKLQDHISLSVGLKHSTIANKSTDPENSGTSTLDRSSRYPTTFRLYYDDGTPGIGESGGSPRNRLHELYYQDITDKAYRNTFRLGLDWEIIEGLHFKPSASYYMQENIYRFFEKYNDFNKGRKTLERHDQRKQIMADAVFTYDKKFKKNTINALLGMNYTKNDNYFLKGTGSEAPTDYIPTLAPTKPTEQRTTSTLEKEILVGFFTRVNYDYDRRYLLTASLRYDGASQFAEDHKFALFPAFSGGWNMHYEEWFPKQIASRLKLRVSWGQTGNNKLSYSNTQGEYASYLYGGNPGVLNSVLANNSLVWETTSNVDYGFDAGFLNNRIEFSFTGYNKLTSDRLYDKSLPAQTGFSSIKANLGVVQNKGIELSLTARPLSGGPVSWDITATFAMNRTYMKELPDNGRDKNRVQGGLIWDTKSGTYIEAGGLAEGERIGGRWGYKYLGVYDTDEAAALAPEDTKVSGSKIGKNKVAGDAIWADMDGNGVIDDKDIVFIGWANPDKKGVLINTLGYKGFTFRFVVDYALGHSIANVWRCRANANARNAIVTTTDVTNGNIWWSQGDAATAKYPRYDVASDWDNGYRNHMRTIAYAGMNSNGNADNTAYYSKGDYLCFREISLSYDLPRSICSKLKMQGISLTAGANNLGYITAFDGLNPEQYDGQETGEYFIPIQFNFGARLTF</sequence>
<dbReference type="GeneID" id="69981311"/>
<evidence type="ECO:0000256" key="1">
    <source>
        <dbReference type="ARBA" id="ARBA00004571"/>
    </source>
</evidence>
<dbReference type="InterPro" id="IPR012910">
    <property type="entry name" value="Plug_dom"/>
</dbReference>
<evidence type="ECO:0000259" key="11">
    <source>
        <dbReference type="Pfam" id="PF07715"/>
    </source>
</evidence>
<proteinExistence type="inferred from homology"/>
<dbReference type="Gene3D" id="2.40.170.20">
    <property type="entry name" value="TonB-dependent receptor, beta-barrel domain"/>
    <property type="match status" value="1"/>
</dbReference>
<dbReference type="EMBL" id="AQHV01000001">
    <property type="protein sequence ID" value="KKB59802.1"/>
    <property type="molecule type" value="Genomic_DNA"/>
</dbReference>
<evidence type="ECO:0000256" key="9">
    <source>
        <dbReference type="RuleBase" id="RU003357"/>
    </source>
</evidence>
<dbReference type="NCBIfam" id="TIGR04057">
    <property type="entry name" value="SusC_RagA_signa"/>
    <property type="match status" value="1"/>
</dbReference>
<dbReference type="InterPro" id="IPR023996">
    <property type="entry name" value="TonB-dep_OMP_SusC/RagA"/>
</dbReference>
<dbReference type="Gene3D" id="2.170.130.10">
    <property type="entry name" value="TonB-dependent receptor, plug domain"/>
    <property type="match status" value="1"/>
</dbReference>
<comment type="caution">
    <text evidence="12">The sequence shown here is derived from an EMBL/GenBank/DDBJ whole genome shotgun (WGS) entry which is preliminary data.</text>
</comment>
<dbReference type="NCBIfam" id="TIGR04056">
    <property type="entry name" value="OMP_RagA_SusC"/>
    <property type="match status" value="1"/>
</dbReference>
<evidence type="ECO:0000256" key="2">
    <source>
        <dbReference type="ARBA" id="ARBA00022448"/>
    </source>
</evidence>
<keyword evidence="3 8" id="KW-1134">Transmembrane beta strand</keyword>
<evidence type="ECO:0000259" key="10">
    <source>
        <dbReference type="Pfam" id="PF00593"/>
    </source>
</evidence>
<dbReference type="InterPro" id="IPR000531">
    <property type="entry name" value="Beta-barrel_TonB"/>
</dbReference>
<evidence type="ECO:0000313" key="13">
    <source>
        <dbReference type="Proteomes" id="UP000033047"/>
    </source>
</evidence>
<protein>
    <submittedName>
        <fullName evidence="12">SusC/RagA family TonB-linked outer membrane protein</fullName>
    </submittedName>
</protein>
<dbReference type="PATRIC" id="fig|927665.4.peg.68"/>
<dbReference type="InterPro" id="IPR008969">
    <property type="entry name" value="CarboxyPept-like_regulatory"/>
</dbReference>
<dbReference type="SUPFAM" id="SSF56935">
    <property type="entry name" value="Porins"/>
    <property type="match status" value="1"/>
</dbReference>
<comment type="similarity">
    <text evidence="8 9">Belongs to the TonB-dependent receptor family.</text>
</comment>
<accession>A0A0F5JQU9</accession>
<organism evidence="12 13">
    <name type="scientific">Parabacteroides goldsteinii DSM 19448 = WAL 12034</name>
    <dbReference type="NCBI Taxonomy" id="927665"/>
    <lineage>
        <taxon>Bacteria</taxon>
        <taxon>Pseudomonadati</taxon>
        <taxon>Bacteroidota</taxon>
        <taxon>Bacteroidia</taxon>
        <taxon>Bacteroidales</taxon>
        <taxon>Tannerellaceae</taxon>
        <taxon>Parabacteroides</taxon>
    </lineage>
</organism>
<gene>
    <name evidence="12" type="ORF">HMPREF1535_00074</name>
</gene>
<dbReference type="Gene3D" id="2.60.40.1120">
    <property type="entry name" value="Carboxypeptidase-like, regulatory domain"/>
    <property type="match status" value="1"/>
</dbReference>
<evidence type="ECO:0000256" key="8">
    <source>
        <dbReference type="PROSITE-ProRule" id="PRU01360"/>
    </source>
</evidence>
<keyword evidence="7 8" id="KW-0998">Cell outer membrane</keyword>